<accession>A0A0C3AEE5</accession>
<name>A0A0C3AEE5_PILCF</name>
<dbReference type="EMBL" id="KN833160">
    <property type="protein sequence ID" value="KIM72133.1"/>
    <property type="molecule type" value="Genomic_DNA"/>
</dbReference>
<dbReference type="HOGENOM" id="CLU_146165_1_0_1"/>
<feature type="non-terminal residue" evidence="1">
    <location>
        <position position="1"/>
    </location>
</feature>
<evidence type="ECO:0008006" key="3">
    <source>
        <dbReference type="Google" id="ProtNLM"/>
    </source>
</evidence>
<protein>
    <recommendedName>
        <fullName evidence="3">Reverse transcriptase zinc-binding domain-containing protein</fullName>
    </recommendedName>
</protein>
<feature type="non-terminal residue" evidence="1">
    <location>
        <position position="87"/>
    </location>
</feature>
<gene>
    <name evidence="1" type="ORF">PILCRDRAFT_31528</name>
</gene>
<sequence>QLRTGHIGLNHHLFRIHKSESPSCPHCHGITVETVKHFLLDCPHYRKERHLLQRKLCRNAGSLSFLLNNPAAVIPLLKFVHSTGRFK</sequence>
<dbReference type="InParanoid" id="A0A0C3AEE5"/>
<dbReference type="AlphaFoldDB" id="A0A0C3AEE5"/>
<keyword evidence="2" id="KW-1185">Reference proteome</keyword>
<organism evidence="1 2">
    <name type="scientific">Piloderma croceum (strain F 1598)</name>
    <dbReference type="NCBI Taxonomy" id="765440"/>
    <lineage>
        <taxon>Eukaryota</taxon>
        <taxon>Fungi</taxon>
        <taxon>Dikarya</taxon>
        <taxon>Basidiomycota</taxon>
        <taxon>Agaricomycotina</taxon>
        <taxon>Agaricomycetes</taxon>
        <taxon>Agaricomycetidae</taxon>
        <taxon>Atheliales</taxon>
        <taxon>Atheliaceae</taxon>
        <taxon>Piloderma</taxon>
    </lineage>
</organism>
<evidence type="ECO:0000313" key="1">
    <source>
        <dbReference type="EMBL" id="KIM72133.1"/>
    </source>
</evidence>
<evidence type="ECO:0000313" key="2">
    <source>
        <dbReference type="Proteomes" id="UP000054166"/>
    </source>
</evidence>
<reference evidence="2" key="2">
    <citation type="submission" date="2015-01" db="EMBL/GenBank/DDBJ databases">
        <title>Evolutionary Origins and Diversification of the Mycorrhizal Mutualists.</title>
        <authorList>
            <consortium name="DOE Joint Genome Institute"/>
            <consortium name="Mycorrhizal Genomics Consortium"/>
            <person name="Kohler A."/>
            <person name="Kuo A."/>
            <person name="Nagy L.G."/>
            <person name="Floudas D."/>
            <person name="Copeland A."/>
            <person name="Barry K.W."/>
            <person name="Cichocki N."/>
            <person name="Veneault-Fourrey C."/>
            <person name="LaButti K."/>
            <person name="Lindquist E.A."/>
            <person name="Lipzen A."/>
            <person name="Lundell T."/>
            <person name="Morin E."/>
            <person name="Murat C."/>
            <person name="Riley R."/>
            <person name="Ohm R."/>
            <person name="Sun H."/>
            <person name="Tunlid A."/>
            <person name="Henrissat B."/>
            <person name="Grigoriev I.V."/>
            <person name="Hibbett D.S."/>
            <person name="Martin F."/>
        </authorList>
    </citation>
    <scope>NUCLEOTIDE SEQUENCE [LARGE SCALE GENOMIC DNA]</scope>
    <source>
        <strain evidence="2">F 1598</strain>
    </source>
</reference>
<dbReference type="Proteomes" id="UP000054166">
    <property type="component" value="Unassembled WGS sequence"/>
</dbReference>
<proteinExistence type="predicted"/>
<dbReference type="OrthoDB" id="2674711at2759"/>
<reference evidence="1 2" key="1">
    <citation type="submission" date="2014-04" db="EMBL/GenBank/DDBJ databases">
        <authorList>
            <consortium name="DOE Joint Genome Institute"/>
            <person name="Kuo A."/>
            <person name="Tarkka M."/>
            <person name="Buscot F."/>
            <person name="Kohler A."/>
            <person name="Nagy L.G."/>
            <person name="Floudas D."/>
            <person name="Copeland A."/>
            <person name="Barry K.W."/>
            <person name="Cichocki N."/>
            <person name="Veneault-Fourrey C."/>
            <person name="LaButti K."/>
            <person name="Lindquist E.A."/>
            <person name="Lipzen A."/>
            <person name="Lundell T."/>
            <person name="Morin E."/>
            <person name="Murat C."/>
            <person name="Sun H."/>
            <person name="Tunlid A."/>
            <person name="Henrissat B."/>
            <person name="Grigoriev I.V."/>
            <person name="Hibbett D.S."/>
            <person name="Martin F."/>
            <person name="Nordberg H.P."/>
            <person name="Cantor M.N."/>
            <person name="Hua S.X."/>
        </authorList>
    </citation>
    <scope>NUCLEOTIDE SEQUENCE [LARGE SCALE GENOMIC DNA]</scope>
    <source>
        <strain evidence="1 2">F 1598</strain>
    </source>
</reference>
<dbReference type="STRING" id="765440.A0A0C3AEE5"/>